<dbReference type="RefSeq" id="WP_047131952.1">
    <property type="nucleotide sequence ID" value="NZ_CP015114.1"/>
</dbReference>
<dbReference type="EC" id="4.1.1.49" evidence="3 13"/>
<keyword evidence="11 13" id="KW-0456">Lyase</keyword>
<feature type="binding site" evidence="13">
    <location>
        <position position="58"/>
    </location>
    <ligand>
        <name>substrate</name>
    </ligand>
</feature>
<keyword evidence="9 13" id="KW-0067">ATP-binding</keyword>
<dbReference type="FunFam" id="2.170.8.10:FF:000001">
    <property type="entry name" value="Phosphoenolpyruvate carboxykinase (ATP)"/>
    <property type="match status" value="1"/>
</dbReference>
<dbReference type="InterPro" id="IPR015994">
    <property type="entry name" value="PEPCK_ATP_CS"/>
</dbReference>
<evidence type="ECO:0000256" key="11">
    <source>
        <dbReference type="ARBA" id="ARBA00023239"/>
    </source>
</evidence>
<dbReference type="EMBL" id="CP068073">
    <property type="protein sequence ID" value="QQS83713.1"/>
    <property type="molecule type" value="Genomic_DNA"/>
</dbReference>
<dbReference type="Gene3D" id="3.90.228.20">
    <property type="match status" value="1"/>
</dbReference>
<keyword evidence="15" id="KW-0808">Transferase</keyword>
<dbReference type="GO" id="GO:0005524">
    <property type="term" value="F:ATP binding"/>
    <property type="evidence" value="ECO:0007669"/>
    <property type="project" value="UniProtKB-UniRule"/>
</dbReference>
<feature type="binding site" evidence="13">
    <location>
        <position position="446"/>
    </location>
    <ligand>
        <name>ATP</name>
        <dbReference type="ChEBI" id="CHEBI:30616"/>
    </ligand>
</feature>
<feature type="binding site" evidence="13">
    <location>
        <position position="195"/>
    </location>
    <ligand>
        <name>substrate</name>
    </ligand>
</feature>
<gene>
    <name evidence="13 15" type="primary">pckA</name>
    <name evidence="15" type="ORF">EIG99_03775</name>
    <name evidence="14" type="ORF">I6J05_05155</name>
</gene>
<evidence type="ECO:0000256" key="6">
    <source>
        <dbReference type="ARBA" id="ARBA00022723"/>
    </source>
</evidence>
<keyword evidence="15" id="KW-0670">Pyruvate</keyword>
<feature type="binding site" evidence="13">
    <location>
        <begin position="440"/>
        <end position="441"/>
    </location>
    <ligand>
        <name>ATP</name>
        <dbReference type="ChEBI" id="CHEBI:30616"/>
    </ligand>
</feature>
<reference evidence="15 16" key="1">
    <citation type="submission" date="2018-11" db="EMBL/GenBank/DDBJ databases">
        <title>Genomic profiling of Staphylococcus species from a Poultry farm system in KwaZulu-Natal, South Africa.</title>
        <authorList>
            <person name="Amoako D.G."/>
            <person name="Somboro A.M."/>
            <person name="Abia A.L.K."/>
            <person name="Bester L.A."/>
            <person name="Essack S.Y."/>
        </authorList>
    </citation>
    <scope>NUCLEOTIDE SEQUENCE [LARGE SCALE GENOMIC DNA]</scope>
    <source>
        <strain evidence="15 16">SA11</strain>
    </source>
</reference>
<evidence type="ECO:0000256" key="12">
    <source>
        <dbReference type="ARBA" id="ARBA00047371"/>
    </source>
</evidence>
<feature type="binding site" evidence="13">
    <location>
        <position position="321"/>
    </location>
    <ligand>
        <name>substrate</name>
    </ligand>
</feature>
<comment type="pathway">
    <text evidence="1 13">Carbohydrate biosynthesis; gluconeogenesis.</text>
</comment>
<evidence type="ECO:0000256" key="10">
    <source>
        <dbReference type="ARBA" id="ARBA00023211"/>
    </source>
</evidence>
<dbReference type="OrthoDB" id="9806325at2"/>
<comment type="catalytic activity">
    <reaction evidence="12 13">
        <text>oxaloacetate + ATP = phosphoenolpyruvate + ADP + CO2</text>
        <dbReference type="Rhea" id="RHEA:18617"/>
        <dbReference type="ChEBI" id="CHEBI:16452"/>
        <dbReference type="ChEBI" id="CHEBI:16526"/>
        <dbReference type="ChEBI" id="CHEBI:30616"/>
        <dbReference type="ChEBI" id="CHEBI:58702"/>
        <dbReference type="ChEBI" id="CHEBI:456216"/>
        <dbReference type="EC" id="4.1.1.49"/>
    </reaction>
</comment>
<dbReference type="KEGG" id="scv:A4G25_00580"/>
<evidence type="ECO:0000313" key="14">
    <source>
        <dbReference type="EMBL" id="QQS83713.1"/>
    </source>
</evidence>
<organism evidence="15 16">
    <name type="scientific">Staphylococcus condimenti</name>
    <dbReference type="NCBI Taxonomy" id="70255"/>
    <lineage>
        <taxon>Bacteria</taxon>
        <taxon>Bacillati</taxon>
        <taxon>Bacillota</taxon>
        <taxon>Bacilli</taxon>
        <taxon>Bacillales</taxon>
        <taxon>Staphylococcaceae</taxon>
        <taxon>Staphylococcus</taxon>
    </lineage>
</organism>
<comment type="cofactor">
    <cofactor evidence="13">
        <name>Mn(2+)</name>
        <dbReference type="ChEBI" id="CHEBI:29035"/>
    </cofactor>
    <text evidence="13">Binds 1 Mn(2+) ion per subunit.</text>
</comment>
<dbReference type="GO" id="GO:0006094">
    <property type="term" value="P:gluconeogenesis"/>
    <property type="evidence" value="ECO:0007669"/>
    <property type="project" value="UniProtKB-UniRule"/>
</dbReference>
<feature type="binding site" evidence="13">
    <location>
        <position position="285"/>
    </location>
    <ligand>
        <name>ATP</name>
        <dbReference type="ChEBI" id="CHEBI:30616"/>
    </ligand>
</feature>
<evidence type="ECO:0000313" key="16">
    <source>
        <dbReference type="Proteomes" id="UP000293854"/>
    </source>
</evidence>
<dbReference type="GO" id="GO:0004612">
    <property type="term" value="F:phosphoenolpyruvate carboxykinase (ATP) activity"/>
    <property type="evidence" value="ECO:0007669"/>
    <property type="project" value="UniProtKB-UniRule"/>
</dbReference>
<dbReference type="AlphaFoldDB" id="A0A143P828"/>
<feature type="binding site" evidence="13">
    <location>
        <begin position="236"/>
        <end position="244"/>
    </location>
    <ligand>
        <name>ATP</name>
        <dbReference type="ChEBI" id="CHEBI:30616"/>
    </ligand>
</feature>
<keyword evidence="6 13" id="KW-0479">Metal-binding</keyword>
<dbReference type="NCBIfam" id="NF006821">
    <property type="entry name" value="PRK09344.1-3"/>
    <property type="match status" value="1"/>
</dbReference>
<dbReference type="GeneID" id="93726337"/>
<feature type="binding site" evidence="13">
    <location>
        <position position="220"/>
    </location>
    <ligand>
        <name>Mn(2+)</name>
        <dbReference type="ChEBI" id="CHEBI:29035"/>
    </ligand>
</feature>
<feature type="binding site" evidence="13">
    <location>
        <position position="220"/>
    </location>
    <ligand>
        <name>ATP</name>
        <dbReference type="ChEBI" id="CHEBI:30616"/>
    </ligand>
</feature>
<evidence type="ECO:0000256" key="4">
    <source>
        <dbReference type="ARBA" id="ARBA00022432"/>
    </source>
</evidence>
<feature type="binding site" evidence="13">
    <location>
        <position position="201"/>
    </location>
    <ligand>
        <name>substrate</name>
    </ligand>
</feature>
<evidence type="ECO:0000256" key="9">
    <source>
        <dbReference type="ARBA" id="ARBA00022840"/>
    </source>
</evidence>
<dbReference type="Gene3D" id="3.40.449.10">
    <property type="entry name" value="Phosphoenolpyruvate Carboxykinase, domain 1"/>
    <property type="match status" value="1"/>
</dbReference>
<name>A0A143P828_9STAP</name>
<dbReference type="SUPFAM" id="SSF53795">
    <property type="entry name" value="PEP carboxykinase-like"/>
    <property type="match status" value="1"/>
</dbReference>
<evidence type="ECO:0000256" key="8">
    <source>
        <dbReference type="ARBA" id="ARBA00022793"/>
    </source>
</evidence>
<dbReference type="PIRSF" id="PIRSF006294">
    <property type="entry name" value="PEP_crbxkin"/>
    <property type="match status" value="1"/>
</dbReference>
<dbReference type="GO" id="GO:0005829">
    <property type="term" value="C:cytosol"/>
    <property type="evidence" value="ECO:0007669"/>
    <property type="project" value="TreeGrafter"/>
</dbReference>
<evidence type="ECO:0000256" key="7">
    <source>
        <dbReference type="ARBA" id="ARBA00022741"/>
    </source>
</evidence>
<dbReference type="GO" id="GO:0046872">
    <property type="term" value="F:metal ion binding"/>
    <property type="evidence" value="ECO:0007669"/>
    <property type="project" value="UniProtKB-KW"/>
</dbReference>
<comment type="function">
    <text evidence="13">Involved in the gluconeogenesis. Catalyzes the conversion of oxaloacetate (OAA) to phosphoenolpyruvate (PEP) through direct phosphoryl transfer between the nucleoside triphosphate and OAA.</text>
</comment>
<keyword evidence="4 13" id="KW-0312">Gluconeogenesis</keyword>
<evidence type="ECO:0000313" key="15">
    <source>
        <dbReference type="EMBL" id="RZI03329.1"/>
    </source>
</evidence>
<feature type="binding site" evidence="13">
    <location>
        <position position="321"/>
    </location>
    <ligand>
        <name>ATP</name>
        <dbReference type="ChEBI" id="CHEBI:30616"/>
    </ligand>
</feature>
<dbReference type="Proteomes" id="UP000293854">
    <property type="component" value="Unassembled WGS sequence"/>
</dbReference>
<feature type="binding site" evidence="13">
    <location>
        <position position="201"/>
    </location>
    <ligand>
        <name>Mn(2+)</name>
        <dbReference type="ChEBI" id="CHEBI:29035"/>
    </ligand>
</feature>
<dbReference type="CDD" id="cd00484">
    <property type="entry name" value="PEPCK_ATP"/>
    <property type="match status" value="1"/>
</dbReference>
<evidence type="ECO:0000256" key="1">
    <source>
        <dbReference type="ARBA" id="ARBA00004742"/>
    </source>
</evidence>
<dbReference type="NCBIfam" id="NF006820">
    <property type="entry name" value="PRK09344.1-2"/>
    <property type="match status" value="1"/>
</dbReference>
<keyword evidence="15" id="KW-0418">Kinase</keyword>
<dbReference type="UniPathway" id="UPA00138"/>
<dbReference type="InterPro" id="IPR013035">
    <property type="entry name" value="PEP_carboxykinase_C"/>
</dbReference>
<evidence type="ECO:0000256" key="3">
    <source>
        <dbReference type="ARBA" id="ARBA00012363"/>
    </source>
</evidence>
<dbReference type="SUPFAM" id="SSF68923">
    <property type="entry name" value="PEP carboxykinase N-terminal domain"/>
    <property type="match status" value="1"/>
</dbReference>
<dbReference type="HAMAP" id="MF_00453">
    <property type="entry name" value="PEPCK_ATP"/>
    <property type="match status" value="1"/>
</dbReference>
<keyword evidence="8 13" id="KW-0210">Decarboxylase</keyword>
<protein>
    <recommendedName>
        <fullName evidence="3 13">Phosphoenolpyruvate carboxykinase (ATP)</fullName>
        <shortName evidence="13">PCK</shortName>
        <shortName evidence="13">PEP carboxykinase</shortName>
        <shortName evidence="13">PEPCK</shortName>
        <ecNumber evidence="3 13">4.1.1.49</ecNumber>
    </recommendedName>
</protein>
<dbReference type="NCBIfam" id="TIGR00224">
    <property type="entry name" value="pckA"/>
    <property type="match status" value="1"/>
</dbReference>
<dbReference type="Proteomes" id="UP000595942">
    <property type="component" value="Chromosome"/>
</dbReference>
<feature type="binding site" evidence="13">
    <location>
        <position position="201"/>
    </location>
    <ligand>
        <name>ATP</name>
        <dbReference type="ChEBI" id="CHEBI:30616"/>
    </ligand>
</feature>
<proteinExistence type="inferred from homology"/>
<reference evidence="14 17" key="2">
    <citation type="submission" date="2021-01" db="EMBL/GenBank/DDBJ databases">
        <title>FDA dAtabase for Regulatory Grade micrObial Sequences (FDA-ARGOS): Supporting development and validation of Infectious Disease Dx tests.</title>
        <authorList>
            <person name="Sproer C."/>
            <person name="Gronow S."/>
            <person name="Severitt S."/>
            <person name="Schroder I."/>
            <person name="Tallon L."/>
            <person name="Sadzewicz L."/>
            <person name="Zhao X."/>
            <person name="Boylan J."/>
            <person name="Ott S."/>
            <person name="Bowen H."/>
            <person name="Vavikolanu K."/>
            <person name="Mehta A."/>
            <person name="Aluvathingal J."/>
            <person name="Nadendla S."/>
            <person name="Lowell S."/>
            <person name="Myers T."/>
            <person name="Yan Y."/>
            <person name="Sichtig H."/>
        </authorList>
    </citation>
    <scope>NUCLEOTIDE SEQUENCE [LARGE SCALE GENOMIC DNA]</scope>
    <source>
        <strain evidence="14 17">FDAARGOS_1148</strain>
    </source>
</reference>
<keyword evidence="7 13" id="KW-0547">Nucleotide-binding</keyword>
<feature type="binding site" evidence="13">
    <location>
        <position position="257"/>
    </location>
    <ligand>
        <name>Mn(2+)</name>
        <dbReference type="ChEBI" id="CHEBI:29035"/>
    </ligand>
</feature>
<evidence type="ECO:0000256" key="13">
    <source>
        <dbReference type="HAMAP-Rule" id="MF_00453"/>
    </source>
</evidence>
<dbReference type="Gene3D" id="2.170.8.10">
    <property type="entry name" value="Phosphoenolpyruvate Carboxykinase, domain 2"/>
    <property type="match status" value="1"/>
</dbReference>
<dbReference type="PANTHER" id="PTHR30031:SF0">
    <property type="entry name" value="PHOSPHOENOLPYRUVATE CARBOXYKINASE (ATP)"/>
    <property type="match status" value="1"/>
</dbReference>
<dbReference type="InterPro" id="IPR001272">
    <property type="entry name" value="PEP_carboxykinase_ATP"/>
</dbReference>
<keyword evidence="17" id="KW-1185">Reference proteome</keyword>
<dbReference type="PROSITE" id="PS00532">
    <property type="entry name" value="PEPCK_ATP"/>
    <property type="match status" value="1"/>
</dbReference>
<sequence>MAVDAQTNLQKLNHLIEKPSSLFQLTKTQLYNKILDNNEGELTELGAINQLTGQYTGRSPKDKFIVNEPSYRDAIDWGSVNQPIEEEKFLRLYDKVLDYLDQKDELYVFNGYAGSDQDTQLRLTVVNEMAWHNLFAHNMFIRPGSKDEAEKIKPNFTIVSAPHFKANPEEDGTASETFVIISFKHRIILIGGTEYAGEMKKGIFSVMNYLLPQQDIMSMHCSANVGEKGDVALFFGLSGTGKTTLSAAPDRKLIGDDEHGWNKNGIFNIEGGCYAKAINLSKEKEPQIYDAIRYGTILENVVVEEDGNVDFDDNKYTENTRAAYPIDYIDNIAKPSKAAHPNTIVFLTADAFGVLPPISKLTKEQALYHFLSGFTSKLAGTERGITEPVPSFSTCFGAPFLPLNPKRYAELLGELIDKHEVEVYLVNTGWTGGKYGVGRRISLKYTRRMVDAAIKGELKNAEFEQDEVFGLNVPKDIKDVPKSILQPINAWSNQDAYREQAQDLISRFVENFKKFGDDSKEIAEKGGFKA</sequence>
<comment type="similarity">
    <text evidence="2 13">Belongs to the phosphoenolpyruvate carboxykinase (ATP) family.</text>
</comment>
<accession>A0A143P828</accession>
<evidence type="ECO:0000256" key="2">
    <source>
        <dbReference type="ARBA" id="ARBA00006052"/>
    </source>
</evidence>
<keyword evidence="5 13" id="KW-0963">Cytoplasm</keyword>
<dbReference type="Pfam" id="PF01293">
    <property type="entry name" value="PEPCK_ATP"/>
    <property type="match status" value="1"/>
</dbReference>
<dbReference type="PANTHER" id="PTHR30031">
    <property type="entry name" value="PHOSPHOENOLPYRUVATE CARBOXYKINASE ATP"/>
    <property type="match status" value="1"/>
</dbReference>
<dbReference type="FunFam" id="3.40.449.10:FF:000001">
    <property type="entry name" value="Phosphoenolpyruvate carboxykinase (ATP)"/>
    <property type="match status" value="1"/>
</dbReference>
<dbReference type="InterPro" id="IPR008210">
    <property type="entry name" value="PEP_carboxykinase_N"/>
</dbReference>
<dbReference type="EMBL" id="RQTE01000066">
    <property type="protein sequence ID" value="RZI03329.1"/>
    <property type="molecule type" value="Genomic_DNA"/>
</dbReference>
<evidence type="ECO:0000313" key="17">
    <source>
        <dbReference type="Proteomes" id="UP000595942"/>
    </source>
</evidence>
<comment type="subcellular location">
    <subcellularLocation>
        <location evidence="13">Cytoplasm</location>
    </subcellularLocation>
</comment>
<dbReference type="GO" id="GO:0016301">
    <property type="term" value="F:kinase activity"/>
    <property type="evidence" value="ECO:0007669"/>
    <property type="project" value="UniProtKB-KW"/>
</dbReference>
<keyword evidence="10 13" id="KW-0464">Manganese</keyword>
<evidence type="ECO:0000256" key="5">
    <source>
        <dbReference type="ARBA" id="ARBA00022490"/>
    </source>
</evidence>